<organism evidence="2 3">
    <name type="scientific">Amycolatopsis acidicola</name>
    <dbReference type="NCBI Taxonomy" id="2596893"/>
    <lineage>
        <taxon>Bacteria</taxon>
        <taxon>Bacillati</taxon>
        <taxon>Actinomycetota</taxon>
        <taxon>Actinomycetes</taxon>
        <taxon>Pseudonocardiales</taxon>
        <taxon>Pseudonocardiaceae</taxon>
        <taxon>Amycolatopsis</taxon>
    </lineage>
</organism>
<dbReference type="EMBL" id="VMNW02000051">
    <property type="protein sequence ID" value="KAA9156225.1"/>
    <property type="molecule type" value="Genomic_DNA"/>
</dbReference>
<protein>
    <submittedName>
        <fullName evidence="2">Uncharacterized protein</fullName>
    </submittedName>
</protein>
<accession>A0A5N0UXS5</accession>
<dbReference type="OrthoDB" id="4281629at2"/>
<keyword evidence="3" id="KW-1185">Reference proteome</keyword>
<dbReference type="Pfam" id="PF19832">
    <property type="entry name" value="DUF6313"/>
    <property type="match status" value="1"/>
</dbReference>
<evidence type="ECO:0000313" key="2">
    <source>
        <dbReference type="EMBL" id="KAA9156225.1"/>
    </source>
</evidence>
<dbReference type="InterPro" id="IPR046280">
    <property type="entry name" value="DUF6313"/>
</dbReference>
<reference evidence="2" key="1">
    <citation type="submission" date="2019-09" db="EMBL/GenBank/DDBJ databases">
        <authorList>
            <person name="Teo W.F.A."/>
            <person name="Duangmal K."/>
        </authorList>
    </citation>
    <scope>NUCLEOTIDE SEQUENCE [LARGE SCALE GENOMIC DNA]</scope>
    <source>
        <strain evidence="2">K81G1</strain>
    </source>
</reference>
<gene>
    <name evidence="2" type="ORF">FPZ12_028305</name>
</gene>
<feature type="transmembrane region" description="Helical" evidence="1">
    <location>
        <begin position="47"/>
        <end position="66"/>
    </location>
</feature>
<dbReference type="RefSeq" id="WP_144757988.1">
    <property type="nucleotide sequence ID" value="NZ_VMNW02000051.1"/>
</dbReference>
<sequence>MTRPDDVAEPDDIDPPPRESLRALFRRRRRGLGRYHGIQYWLRVRGYYILAGFAALFLANALVIGGREAYDVSVQIDSPWSTGVPALALPLSLSGWLVVTGFAGAVAGYVVSEVSDNRNIRRMRGGADTRRITHIPLLSRLQYRKHGFEIPQLFALRFALRHELDWRLAQDHWEIIVEKFLHAGEPDRSKGPRQVMWEAVLEASYVLDEMSGRCPECAAAQGAPTGGAAADAVR</sequence>
<evidence type="ECO:0000256" key="1">
    <source>
        <dbReference type="SAM" id="Phobius"/>
    </source>
</evidence>
<feature type="transmembrane region" description="Helical" evidence="1">
    <location>
        <begin position="86"/>
        <end position="112"/>
    </location>
</feature>
<name>A0A5N0UXS5_9PSEU</name>
<keyword evidence="1" id="KW-0472">Membrane</keyword>
<keyword evidence="1" id="KW-1133">Transmembrane helix</keyword>
<keyword evidence="1" id="KW-0812">Transmembrane</keyword>
<evidence type="ECO:0000313" key="3">
    <source>
        <dbReference type="Proteomes" id="UP000319769"/>
    </source>
</evidence>
<comment type="caution">
    <text evidence="2">The sequence shown here is derived from an EMBL/GenBank/DDBJ whole genome shotgun (WGS) entry which is preliminary data.</text>
</comment>
<proteinExistence type="predicted"/>
<dbReference type="Proteomes" id="UP000319769">
    <property type="component" value="Unassembled WGS sequence"/>
</dbReference>
<dbReference type="AlphaFoldDB" id="A0A5N0UXS5"/>